<dbReference type="InterPro" id="IPR029021">
    <property type="entry name" value="Prot-tyrosine_phosphatase-like"/>
</dbReference>
<dbReference type="InterPro" id="IPR016130">
    <property type="entry name" value="Tyr_Pase_AS"/>
</dbReference>
<dbReference type="AlphaFoldDB" id="A0A9W7ZY96"/>
<keyword evidence="8" id="KW-1185">Reference proteome</keyword>
<feature type="compositionally biased region" description="Basic and acidic residues" evidence="3">
    <location>
        <begin position="927"/>
        <end position="945"/>
    </location>
</feature>
<sequence>MASTSASPSDYFPVSRPNSGCIGEAQNNPCSGNGGDYFSTKLHYHMMGENASHFGSHTIQSSHTNGGNSSSSFLAGPITSVNNDQFIPSSLPKGTSQSQYSLPGASYSAQASGPLYRGFTPVAPTQTGIKKKRGLKLTLKDINPTSPDCCEASPQSPTLSTDFRQALSRISPIKPSDLAAKITSLSLDKCNVRGMIIDARPSQSFIQRHIYDAINVNASTTLLRRPAFTIERLCATLLLGEAHREKLLRWKSYDWIVVCGSGAQDEMESRRSVLGLLARKIENEAPISLKIYYVKGGFQAFLKEHPELCEASSQSDSPVLASGSIPNGIEPRPLAASMTCPSNPAHNSLLNSLQYKPGRVIETCDPVPMRLPLRVCPSNQNNFYIDRKDAMGHELKSLPQYLQRCLEPKKGAELMWSMFSHATEAEKRRLSLMISNNGQATEQNPFTFSAGVEMGTKNRYKNIFPFDYTRVKLSCEAPMYNNKRATLPTRPKLFSNSQLGSPVPKISNDVSSSHRKPQPFTNHFSRTFVQSAYDPLGMGGGLVSVDPGGPGSSYINASHVRYFSGPRYIAAQGPLDETTGDFWQMVWEQNVPVIVNLTREDEMGRQKCYHYWPDASRNTMRRGNIVVRWEAEGAHPEEPELVVRQFILSKEGTNAQRQVVQVHYTGWPDSSVPKDPQGVLRVRELARRAYSESCEKQNQESHHTNQIISNQFLTGPMVVHCSAGCGRTGAFCVIDTALYLLEHPEAEKQSRAKETSLGIEDLGSASQGPLLSLLRCREYWHEIPAPEYSDNTVFLIMSRLREQRIMMVQTLSQFVFCHEALSWHLINYRPKSIGSIIDSRLVSEWNRANLGLTTAHGGQIVYLLKGWGEMSKAVSDAASLHVSTGLAIGDISTADLPTLLRRSNTYHAPRLSRPSENSVKEGPSVDAGKHLVEGNDASGEHMDIDHGDDDNSYASVKNGHELRRSTVSNSIQQHQNPSSLANIDQNDDGNMAMQIDSKDRRGGGSSKRGMLGIDHSCSSSGSISQQSPAGQRRVTVVAIQHPKVVSLNQNNQTLPSTSDMHHYTSFQESCNFNSTSIGFSSTSVTSSYLTPAPQPTLTLPAQTIVSNLPASTGHIPIPMRIAASTTPATPMHLNLKVSTSPVFGNSSPSADSVTKSSFTEQGYM</sequence>
<feature type="region of interest" description="Disordered" evidence="3">
    <location>
        <begin position="907"/>
        <end position="1009"/>
    </location>
</feature>
<accession>A0A9W7ZY96</accession>
<dbReference type="Pfam" id="PF00581">
    <property type="entry name" value="Rhodanese"/>
    <property type="match status" value="1"/>
</dbReference>
<dbReference type="InterPro" id="IPR001763">
    <property type="entry name" value="Rhodanese-like_dom"/>
</dbReference>
<dbReference type="InterPro" id="IPR000242">
    <property type="entry name" value="PTP_cat"/>
</dbReference>
<evidence type="ECO:0000313" key="8">
    <source>
        <dbReference type="Proteomes" id="UP001150538"/>
    </source>
</evidence>
<keyword evidence="7" id="KW-0378">Hydrolase</keyword>
<dbReference type="OrthoDB" id="6058203at2759"/>
<dbReference type="Pfam" id="PF00102">
    <property type="entry name" value="Y_phosphatase"/>
    <property type="match status" value="1"/>
</dbReference>
<feature type="compositionally biased region" description="Low complexity" evidence="3">
    <location>
        <begin position="61"/>
        <end position="72"/>
    </location>
</feature>
<reference evidence="7" key="1">
    <citation type="submission" date="2022-07" db="EMBL/GenBank/DDBJ databases">
        <title>Phylogenomic reconstructions and comparative analyses of Kickxellomycotina fungi.</title>
        <authorList>
            <person name="Reynolds N.K."/>
            <person name="Stajich J.E."/>
            <person name="Barry K."/>
            <person name="Grigoriev I.V."/>
            <person name="Crous P."/>
            <person name="Smith M.E."/>
        </authorList>
    </citation>
    <scope>NUCLEOTIDE SEQUENCE</scope>
    <source>
        <strain evidence="7">NBRC 100468</strain>
    </source>
</reference>
<evidence type="ECO:0000256" key="3">
    <source>
        <dbReference type="SAM" id="MobiDB-lite"/>
    </source>
</evidence>
<proteinExistence type="inferred from homology"/>
<evidence type="ECO:0000256" key="2">
    <source>
        <dbReference type="ARBA" id="ARBA00013064"/>
    </source>
</evidence>
<dbReference type="InterPro" id="IPR050348">
    <property type="entry name" value="Protein-Tyr_Phosphatase"/>
</dbReference>
<dbReference type="Gene3D" id="3.90.190.10">
    <property type="entry name" value="Protein tyrosine phosphatase superfamily"/>
    <property type="match status" value="1"/>
</dbReference>
<protein>
    <recommendedName>
        <fullName evidence="2">protein-tyrosine-phosphatase</fullName>
        <ecNumber evidence="2">3.1.3.48</ecNumber>
    </recommendedName>
</protein>
<comment type="caution">
    <text evidence="7">The sequence shown here is derived from an EMBL/GenBank/DDBJ whole genome shotgun (WGS) entry which is preliminary data.</text>
</comment>
<dbReference type="PANTHER" id="PTHR19134">
    <property type="entry name" value="RECEPTOR-TYPE TYROSINE-PROTEIN PHOSPHATASE"/>
    <property type="match status" value="1"/>
</dbReference>
<organism evidence="7 8">
    <name type="scientific">Mycoemilia scoparia</name>
    <dbReference type="NCBI Taxonomy" id="417184"/>
    <lineage>
        <taxon>Eukaryota</taxon>
        <taxon>Fungi</taxon>
        <taxon>Fungi incertae sedis</taxon>
        <taxon>Zoopagomycota</taxon>
        <taxon>Kickxellomycotina</taxon>
        <taxon>Kickxellomycetes</taxon>
        <taxon>Kickxellales</taxon>
        <taxon>Kickxellaceae</taxon>
        <taxon>Mycoemilia</taxon>
    </lineage>
</organism>
<comment type="similarity">
    <text evidence="1">Belongs to the protein-tyrosine phosphatase family. Non-receptor class subfamily.</text>
</comment>
<dbReference type="EMBL" id="JANBPU010000030">
    <property type="protein sequence ID" value="KAJ1919232.1"/>
    <property type="molecule type" value="Genomic_DNA"/>
</dbReference>
<dbReference type="PROSITE" id="PS50206">
    <property type="entry name" value="RHODANESE_3"/>
    <property type="match status" value="1"/>
</dbReference>
<dbReference type="PROSITE" id="PS00383">
    <property type="entry name" value="TYR_PHOSPHATASE_1"/>
    <property type="match status" value="1"/>
</dbReference>
<feature type="region of interest" description="Disordered" evidence="3">
    <location>
        <begin position="1141"/>
        <end position="1164"/>
    </location>
</feature>
<evidence type="ECO:0000259" key="6">
    <source>
        <dbReference type="PROSITE" id="PS50206"/>
    </source>
</evidence>
<dbReference type="EC" id="3.1.3.48" evidence="2"/>
<dbReference type="InterPro" id="IPR036873">
    <property type="entry name" value="Rhodanese-like_dom_sf"/>
</dbReference>
<feature type="domain" description="Rhodanese" evidence="6">
    <location>
        <begin position="196"/>
        <end position="310"/>
    </location>
</feature>
<feature type="domain" description="Tyrosine specific protein phosphatases" evidence="5">
    <location>
        <begin position="715"/>
        <end position="815"/>
    </location>
</feature>
<dbReference type="PROSITE" id="PS50055">
    <property type="entry name" value="TYR_PHOSPHATASE_PTP"/>
    <property type="match status" value="1"/>
</dbReference>
<evidence type="ECO:0000256" key="1">
    <source>
        <dbReference type="ARBA" id="ARBA00009649"/>
    </source>
</evidence>
<feature type="compositionally biased region" description="Polar residues" evidence="3">
    <location>
        <begin position="965"/>
        <end position="984"/>
    </location>
</feature>
<dbReference type="PANTHER" id="PTHR19134:SF561">
    <property type="entry name" value="PROTEIN TYROSINE PHOSPHATASE 36E, ISOFORM A"/>
    <property type="match status" value="1"/>
</dbReference>
<dbReference type="Gene3D" id="3.40.250.10">
    <property type="entry name" value="Rhodanese-like domain"/>
    <property type="match status" value="1"/>
</dbReference>
<dbReference type="PRINTS" id="PR00700">
    <property type="entry name" value="PRTYPHPHTASE"/>
</dbReference>
<dbReference type="PROSITE" id="PS50056">
    <property type="entry name" value="TYR_PHOSPHATASE_2"/>
    <property type="match status" value="1"/>
</dbReference>
<dbReference type="InterPro" id="IPR000387">
    <property type="entry name" value="Tyr_Pase_dom"/>
</dbReference>
<evidence type="ECO:0000313" key="7">
    <source>
        <dbReference type="EMBL" id="KAJ1919232.1"/>
    </source>
</evidence>
<gene>
    <name evidence="7" type="primary">Ptp2</name>
    <name evidence="7" type="ORF">H4219_002082</name>
</gene>
<dbReference type="SUPFAM" id="SSF52799">
    <property type="entry name" value="(Phosphotyrosine protein) phosphatases II"/>
    <property type="match status" value="1"/>
</dbReference>
<dbReference type="SUPFAM" id="SSF52821">
    <property type="entry name" value="Rhodanese/Cell cycle control phosphatase"/>
    <property type="match status" value="1"/>
</dbReference>
<dbReference type="CDD" id="cd00047">
    <property type="entry name" value="PTPc"/>
    <property type="match status" value="1"/>
</dbReference>
<dbReference type="GO" id="GO:0004725">
    <property type="term" value="F:protein tyrosine phosphatase activity"/>
    <property type="evidence" value="ECO:0007669"/>
    <property type="project" value="UniProtKB-EC"/>
</dbReference>
<feature type="region of interest" description="Disordered" evidence="3">
    <location>
        <begin position="55"/>
        <end position="75"/>
    </location>
</feature>
<evidence type="ECO:0000259" key="4">
    <source>
        <dbReference type="PROSITE" id="PS50055"/>
    </source>
</evidence>
<feature type="domain" description="Tyrosine-protein phosphatase" evidence="4">
    <location>
        <begin position="457"/>
        <end position="824"/>
    </location>
</feature>
<name>A0A9W7ZY96_9FUNG</name>
<evidence type="ECO:0000259" key="5">
    <source>
        <dbReference type="PROSITE" id="PS50056"/>
    </source>
</evidence>
<dbReference type="SMART" id="SM00404">
    <property type="entry name" value="PTPc_motif"/>
    <property type="match status" value="1"/>
</dbReference>
<dbReference type="InterPro" id="IPR003595">
    <property type="entry name" value="Tyr_Pase_cat"/>
</dbReference>
<dbReference type="Proteomes" id="UP001150538">
    <property type="component" value="Unassembled WGS sequence"/>
</dbReference>
<dbReference type="SMART" id="SM00194">
    <property type="entry name" value="PTPc"/>
    <property type="match status" value="1"/>
</dbReference>